<evidence type="ECO:0000256" key="7">
    <source>
        <dbReference type="ARBA" id="ARBA00031484"/>
    </source>
</evidence>
<dbReference type="EMBL" id="BJXQ01000005">
    <property type="protein sequence ID" value="GEN03085.1"/>
    <property type="molecule type" value="Genomic_DNA"/>
</dbReference>
<dbReference type="Gene3D" id="3.10.50.40">
    <property type="match status" value="1"/>
</dbReference>
<dbReference type="EMBL" id="BAMW01000057">
    <property type="protein sequence ID" value="GAN64209.1"/>
    <property type="molecule type" value="Genomic_DNA"/>
</dbReference>
<keyword evidence="14" id="KW-1185">Reference proteome</keyword>
<dbReference type="Proteomes" id="UP000032673">
    <property type="component" value="Unassembled WGS sequence"/>
</dbReference>
<dbReference type="PANTHER" id="PTHR47245">
    <property type="entry name" value="PEPTIDYLPROLYL ISOMERASE"/>
    <property type="match status" value="1"/>
</dbReference>
<proteinExistence type="inferred from homology"/>
<dbReference type="SUPFAM" id="SSF54534">
    <property type="entry name" value="FKBP-like"/>
    <property type="match status" value="1"/>
</dbReference>
<comment type="similarity">
    <text evidence="2">Belongs to the PpiC/parvulin rotamase family.</text>
</comment>
<dbReference type="AlphaFoldDB" id="A0A6N3T3T3"/>
<evidence type="ECO:0000313" key="14">
    <source>
        <dbReference type="Proteomes" id="UP000032673"/>
    </source>
</evidence>
<dbReference type="Pfam" id="PF13616">
    <property type="entry name" value="Rotamase_3"/>
    <property type="match status" value="1"/>
</dbReference>
<dbReference type="InterPro" id="IPR000297">
    <property type="entry name" value="PPIase_PpiC"/>
</dbReference>
<evidence type="ECO:0000256" key="10">
    <source>
        <dbReference type="SAM" id="SignalP"/>
    </source>
</evidence>
<keyword evidence="5 8" id="KW-0697">Rotamase</keyword>
<evidence type="ECO:0000256" key="9">
    <source>
        <dbReference type="SAM" id="MobiDB-lite"/>
    </source>
</evidence>
<organism evidence="13 15">
    <name type="scientific">Acetobacter indonesiensis</name>
    <dbReference type="NCBI Taxonomy" id="104101"/>
    <lineage>
        <taxon>Bacteria</taxon>
        <taxon>Pseudomonadati</taxon>
        <taxon>Pseudomonadota</taxon>
        <taxon>Alphaproteobacteria</taxon>
        <taxon>Acetobacterales</taxon>
        <taxon>Acetobacteraceae</taxon>
        <taxon>Acetobacter</taxon>
    </lineage>
</organism>
<dbReference type="EC" id="5.2.1.8" evidence="3"/>
<evidence type="ECO:0000313" key="12">
    <source>
        <dbReference type="EMBL" id="GAN64209.1"/>
    </source>
</evidence>
<dbReference type="InterPro" id="IPR023058">
    <property type="entry name" value="PPIase_PpiC_CS"/>
</dbReference>
<dbReference type="PROSITE" id="PS01096">
    <property type="entry name" value="PPIC_PPIASE_1"/>
    <property type="match status" value="1"/>
</dbReference>
<evidence type="ECO:0000259" key="11">
    <source>
        <dbReference type="PROSITE" id="PS50198"/>
    </source>
</evidence>
<protein>
    <recommendedName>
        <fullName evidence="4">Parvulin-like PPIase</fullName>
        <ecNumber evidence="3">5.2.1.8</ecNumber>
    </recommendedName>
    <alternativeName>
        <fullName evidence="6">Peptidyl-prolyl cis-trans isomerase plp</fullName>
    </alternativeName>
    <alternativeName>
        <fullName evidence="7">Rotamase plp</fullName>
    </alternativeName>
</protein>
<evidence type="ECO:0000256" key="2">
    <source>
        <dbReference type="ARBA" id="ARBA00007656"/>
    </source>
</evidence>
<dbReference type="PANTHER" id="PTHR47245:SF2">
    <property type="entry name" value="PEPTIDYL-PROLYL CIS-TRANS ISOMERASE HP_0175-RELATED"/>
    <property type="match status" value="1"/>
</dbReference>
<comment type="caution">
    <text evidence="13">The sequence shown here is derived from an EMBL/GenBank/DDBJ whole genome shotgun (WGS) entry which is preliminary data.</text>
</comment>
<dbReference type="Gene3D" id="1.10.8.1040">
    <property type="match status" value="1"/>
</dbReference>
<evidence type="ECO:0000256" key="5">
    <source>
        <dbReference type="ARBA" id="ARBA00023110"/>
    </source>
</evidence>
<dbReference type="PROSITE" id="PS50198">
    <property type="entry name" value="PPIC_PPIASE_2"/>
    <property type="match status" value="1"/>
</dbReference>
<evidence type="ECO:0000256" key="8">
    <source>
        <dbReference type="PROSITE-ProRule" id="PRU00278"/>
    </source>
</evidence>
<feature type="signal peptide" evidence="10">
    <location>
        <begin position="1"/>
        <end position="49"/>
    </location>
</feature>
<evidence type="ECO:0000256" key="3">
    <source>
        <dbReference type="ARBA" id="ARBA00013194"/>
    </source>
</evidence>
<dbReference type="SUPFAM" id="SSF109998">
    <property type="entry name" value="Triger factor/SurA peptide-binding domain-like"/>
    <property type="match status" value="1"/>
</dbReference>
<accession>A0A6N3T3T3</accession>
<gene>
    <name evidence="12" type="ORF">Abin_060_046</name>
    <name evidence="13" type="ORF">AIN02nite_11100</name>
</gene>
<comment type="catalytic activity">
    <reaction evidence="1">
        <text>[protein]-peptidylproline (omega=180) = [protein]-peptidylproline (omega=0)</text>
        <dbReference type="Rhea" id="RHEA:16237"/>
        <dbReference type="Rhea" id="RHEA-COMP:10747"/>
        <dbReference type="Rhea" id="RHEA-COMP:10748"/>
        <dbReference type="ChEBI" id="CHEBI:83833"/>
        <dbReference type="ChEBI" id="CHEBI:83834"/>
        <dbReference type="EC" id="5.2.1.8"/>
    </reaction>
</comment>
<evidence type="ECO:0000313" key="13">
    <source>
        <dbReference type="EMBL" id="GEN03085.1"/>
    </source>
</evidence>
<keyword evidence="10" id="KW-0732">Signal</keyword>
<evidence type="ECO:0000256" key="1">
    <source>
        <dbReference type="ARBA" id="ARBA00000971"/>
    </source>
</evidence>
<dbReference type="InterPro" id="IPR027304">
    <property type="entry name" value="Trigger_fact/SurA_dom_sf"/>
</dbReference>
<feature type="region of interest" description="Disordered" evidence="9">
    <location>
        <begin position="318"/>
        <end position="337"/>
    </location>
</feature>
<keyword evidence="8 12" id="KW-0413">Isomerase</keyword>
<feature type="chain" id="PRO_5026922126" description="Parvulin-like PPIase" evidence="10">
    <location>
        <begin position="50"/>
        <end position="337"/>
    </location>
</feature>
<sequence length="337" mass="35812">MQASLASFIEEAQFIPYSRFVLMRFTNQAIALAATALLASTAFSAPSFAAPAAPAAAPAAPAAPPAKPVDPNAVVATVNGEKITVSDVQDALGNMPPQMRQLPPNMIYPMLVNQLADQKAIQLVAHKEGLDKTPEVQKMMAQASANALQNAWLSKQVTPQLTDAAIQDYYQQNYAGKPAEQEVHARHILVKTEAEATDAIKKLKAGEDFGKLAAQISTDTGSAKQNGGDLGWFKKEDMIPAFSDAAFAMKKGEISSTPVKSQYGYHVIQVLDTRTDPIPALDSVKDKIRQALIQKYVRDAVGKATAGVKIVRFDPATGKQLADAPPPAAAPAAPAKK</sequence>
<name>A0A6N3T3T3_9PROT</name>
<evidence type="ECO:0000256" key="6">
    <source>
        <dbReference type="ARBA" id="ARBA00030642"/>
    </source>
</evidence>
<feature type="domain" description="PpiC" evidence="11">
    <location>
        <begin position="180"/>
        <end position="272"/>
    </location>
</feature>
<dbReference type="InterPro" id="IPR050245">
    <property type="entry name" value="PrsA_foldase"/>
</dbReference>
<reference evidence="13 15" key="2">
    <citation type="submission" date="2019-07" db="EMBL/GenBank/DDBJ databases">
        <title>Whole genome shotgun sequence of Acetobacter indonesiensis NBRC 16471.</title>
        <authorList>
            <person name="Hosoyama A."/>
            <person name="Uohara A."/>
            <person name="Ohji S."/>
            <person name="Ichikawa N."/>
        </authorList>
    </citation>
    <scope>NUCLEOTIDE SEQUENCE [LARGE SCALE GENOMIC DNA]</scope>
    <source>
        <strain evidence="13 15">NBRC 16471</strain>
    </source>
</reference>
<evidence type="ECO:0000256" key="4">
    <source>
        <dbReference type="ARBA" id="ARBA00018370"/>
    </source>
</evidence>
<dbReference type="Proteomes" id="UP000321104">
    <property type="component" value="Unassembled WGS sequence"/>
</dbReference>
<dbReference type="InterPro" id="IPR046357">
    <property type="entry name" value="PPIase_dom_sf"/>
</dbReference>
<reference evidence="12 14" key="1">
    <citation type="submission" date="2012-11" db="EMBL/GenBank/DDBJ databases">
        <title>Whole genome sequence of Acetobacter indonesiensis 5H-1.</title>
        <authorList>
            <person name="Azuma Y."/>
            <person name="Higashiura N."/>
            <person name="Hirakawa H."/>
            <person name="Matsushita K."/>
        </authorList>
    </citation>
    <scope>NUCLEOTIDE SEQUENCE [LARGE SCALE GENOMIC DNA]</scope>
    <source>
        <strain evidence="12 14">5H-1</strain>
    </source>
</reference>
<dbReference type="GO" id="GO:0003755">
    <property type="term" value="F:peptidyl-prolyl cis-trans isomerase activity"/>
    <property type="evidence" value="ECO:0007669"/>
    <property type="project" value="UniProtKB-KW"/>
</dbReference>
<evidence type="ECO:0000313" key="15">
    <source>
        <dbReference type="Proteomes" id="UP000321104"/>
    </source>
</evidence>